<sequence length="170" mass="19119">MKKVLLFLMVATVMACNNGDRQTSAHEDSTSLVNEPAGTSAANNNNADTSTTNNITLPGQVCFRSVVQRDTVYIKLNIKDTLVFGELEYNMYEKDDNKGKFKGLLVNNILTANYTFRSEGTLSARQVMFKLDGETLTEGFGEMVEKDNRFVFKNPSEVQFTQVYKRIDCK</sequence>
<keyword evidence="4" id="KW-1185">Reference proteome</keyword>
<dbReference type="PROSITE" id="PS51257">
    <property type="entry name" value="PROKAR_LIPOPROTEIN"/>
    <property type="match status" value="1"/>
</dbReference>
<comment type="caution">
    <text evidence="3">The sequence shown here is derived from an EMBL/GenBank/DDBJ whole genome shotgun (WGS) entry which is preliminary data.</text>
</comment>
<dbReference type="Proteomes" id="UP000628448">
    <property type="component" value="Unassembled WGS sequence"/>
</dbReference>
<dbReference type="RefSeq" id="WP_196988893.1">
    <property type="nucleotide sequence ID" value="NZ_JADWYR010000001.1"/>
</dbReference>
<name>A0A931GTX9_9BACT</name>
<feature type="compositionally biased region" description="Low complexity" evidence="1">
    <location>
        <begin position="37"/>
        <end position="51"/>
    </location>
</feature>
<protein>
    <recommendedName>
        <fullName evidence="5">Copper resistance protein NlpE</fullName>
    </recommendedName>
</protein>
<keyword evidence="2" id="KW-0732">Signal</keyword>
<evidence type="ECO:0000313" key="4">
    <source>
        <dbReference type="Proteomes" id="UP000628448"/>
    </source>
</evidence>
<gene>
    <name evidence="3" type="ORF">I5907_01025</name>
</gene>
<organism evidence="3 4">
    <name type="scientific">Panacibacter microcysteis</name>
    <dbReference type="NCBI Taxonomy" id="2793269"/>
    <lineage>
        <taxon>Bacteria</taxon>
        <taxon>Pseudomonadati</taxon>
        <taxon>Bacteroidota</taxon>
        <taxon>Chitinophagia</taxon>
        <taxon>Chitinophagales</taxon>
        <taxon>Chitinophagaceae</taxon>
        <taxon>Panacibacter</taxon>
    </lineage>
</organism>
<proteinExistence type="predicted"/>
<reference evidence="3" key="1">
    <citation type="submission" date="2020-11" db="EMBL/GenBank/DDBJ databases">
        <title>Bacterial whole genome sequence for Panacibacter sp. DH6.</title>
        <authorList>
            <person name="Le V."/>
            <person name="Ko S."/>
            <person name="Ahn C.-Y."/>
            <person name="Oh H.-M."/>
        </authorList>
    </citation>
    <scope>NUCLEOTIDE SEQUENCE</scope>
    <source>
        <strain evidence="3">DH6</strain>
    </source>
</reference>
<evidence type="ECO:0000313" key="3">
    <source>
        <dbReference type="EMBL" id="MBG9374800.1"/>
    </source>
</evidence>
<feature type="chain" id="PRO_5037050441" description="Copper resistance protein NlpE" evidence="2">
    <location>
        <begin position="16"/>
        <end position="170"/>
    </location>
</feature>
<dbReference type="EMBL" id="JADWYR010000001">
    <property type="protein sequence ID" value="MBG9374800.1"/>
    <property type="molecule type" value="Genomic_DNA"/>
</dbReference>
<evidence type="ECO:0000256" key="2">
    <source>
        <dbReference type="SAM" id="SignalP"/>
    </source>
</evidence>
<evidence type="ECO:0008006" key="5">
    <source>
        <dbReference type="Google" id="ProtNLM"/>
    </source>
</evidence>
<evidence type="ECO:0000256" key="1">
    <source>
        <dbReference type="SAM" id="MobiDB-lite"/>
    </source>
</evidence>
<accession>A0A931GTX9</accession>
<feature type="region of interest" description="Disordered" evidence="1">
    <location>
        <begin position="20"/>
        <end position="51"/>
    </location>
</feature>
<feature type="signal peptide" evidence="2">
    <location>
        <begin position="1"/>
        <end position="15"/>
    </location>
</feature>
<dbReference type="AlphaFoldDB" id="A0A931GTX9"/>